<dbReference type="Gene3D" id="3.30.2090.10">
    <property type="entry name" value="Multidrug efflux transporter AcrB TolC docking domain, DN and DC subdomains"/>
    <property type="match status" value="1"/>
</dbReference>
<dbReference type="GO" id="GO:0005886">
    <property type="term" value="C:plasma membrane"/>
    <property type="evidence" value="ECO:0007669"/>
    <property type="project" value="TreeGrafter"/>
</dbReference>
<dbReference type="GO" id="GO:0042910">
    <property type="term" value="F:xenobiotic transmembrane transporter activity"/>
    <property type="evidence" value="ECO:0007669"/>
    <property type="project" value="TreeGrafter"/>
</dbReference>
<feature type="transmembrane region" description="Helical" evidence="1">
    <location>
        <begin position="431"/>
        <end position="449"/>
    </location>
</feature>
<reference evidence="2 3" key="1">
    <citation type="journal article" date="2019" name="Nat. Microbiol.">
        <title>Mediterranean grassland soil C-N compound turnover is dependent on rainfall and depth, and is mediated by genomically divergent microorganisms.</title>
        <authorList>
            <person name="Diamond S."/>
            <person name="Andeer P.F."/>
            <person name="Li Z."/>
            <person name="Crits-Christoph A."/>
            <person name="Burstein D."/>
            <person name="Anantharaman K."/>
            <person name="Lane K.R."/>
            <person name="Thomas B.C."/>
            <person name="Pan C."/>
            <person name="Northen T.R."/>
            <person name="Banfield J.F."/>
        </authorList>
    </citation>
    <scope>NUCLEOTIDE SEQUENCE [LARGE SCALE GENOMIC DNA]</scope>
    <source>
        <strain evidence="2">WS_10</strain>
    </source>
</reference>
<name>A0A538U2T9_UNCEI</name>
<feature type="transmembrane region" description="Helical" evidence="1">
    <location>
        <begin position="382"/>
        <end position="403"/>
    </location>
</feature>
<keyword evidence="1" id="KW-0812">Transmembrane</keyword>
<dbReference type="SUPFAM" id="SSF82866">
    <property type="entry name" value="Multidrug efflux transporter AcrB transmembrane domain"/>
    <property type="match status" value="1"/>
</dbReference>
<dbReference type="SUPFAM" id="SSF82693">
    <property type="entry name" value="Multidrug efflux transporter AcrB pore domain, PN1, PN2, PC1 and PC2 subdomains"/>
    <property type="match status" value="1"/>
</dbReference>
<keyword evidence="1" id="KW-0472">Membrane</keyword>
<keyword evidence="1" id="KW-1133">Transmembrane helix</keyword>
<evidence type="ECO:0000313" key="2">
    <source>
        <dbReference type="EMBL" id="TMQ70141.1"/>
    </source>
</evidence>
<evidence type="ECO:0000313" key="3">
    <source>
        <dbReference type="Proteomes" id="UP000319836"/>
    </source>
</evidence>
<evidence type="ECO:0000256" key="1">
    <source>
        <dbReference type="SAM" id="Phobius"/>
    </source>
</evidence>
<dbReference type="PANTHER" id="PTHR32063">
    <property type="match status" value="1"/>
</dbReference>
<comment type="caution">
    <text evidence="2">The sequence shown here is derived from an EMBL/GenBank/DDBJ whole genome shotgun (WGS) entry which is preliminary data.</text>
</comment>
<dbReference type="Gene3D" id="3.30.70.1430">
    <property type="entry name" value="Multidrug efflux transporter AcrB pore domain"/>
    <property type="match status" value="1"/>
</dbReference>
<feature type="transmembrane region" description="Helical" evidence="1">
    <location>
        <begin position="329"/>
        <end position="349"/>
    </location>
</feature>
<dbReference type="PANTHER" id="PTHR32063:SF24">
    <property type="entry name" value="CATION EFFLUX SYSTEM (ACRB_ACRD_ACRF FAMILY)"/>
    <property type="match status" value="1"/>
</dbReference>
<dbReference type="PRINTS" id="PR00702">
    <property type="entry name" value="ACRIFLAVINRP"/>
</dbReference>
<dbReference type="AlphaFoldDB" id="A0A538U2T9"/>
<proteinExistence type="predicted"/>
<dbReference type="Gene3D" id="3.30.70.1440">
    <property type="entry name" value="Multidrug efflux transporter AcrB pore domain"/>
    <property type="match status" value="1"/>
</dbReference>
<gene>
    <name evidence="2" type="ORF">E6K80_09485</name>
</gene>
<protein>
    <submittedName>
        <fullName evidence="2">Efflux RND transporter permease subunit</fullName>
    </submittedName>
</protein>
<sequence length="490" mass="51636">MVLVPLALVLAMVPLRATLGSGFLPEMDEGSLILDYVLPAGTSLAESDRILRDVEKIIDAVPEIAAWSRRTGDQLGFFITEPNTGDYALRLRNGKRRAADAIADDLRDRIEHSQPAMEVEFGQLVEDVIGDLTTNPQPIEIRLLGDDRAMLQRKAVETATMLRKVNGVVDIKSGVVVTGPNLSIVPADGATRAGLTIEDLADAVSPAIGGIPAGQIVRGARAWPLRIVVQRPPGPPGPTAIAELRVPVAPRRWARLGDIARIGVEAGETEIARDNQRTMVAVTARLSGRDLGSAMREIQGRMARAIVLPTGVTIRYGGTWAEQQASFRGLLSVLVGAFVAVLLILLASFRSWPITGAVILVVIASLAGVFVALHVSGATFNISSFVGAIMVVGIVAENAYFLVAAKRGLDAEGLSSLDAAIGAAKRRARPVLMTTAAGIAALLPLALGFSRGGALLRPLAVAVVGGFFLSAPLLLFVLPSMLGRLGPVRD</sequence>
<feature type="transmembrane region" description="Helical" evidence="1">
    <location>
        <begin position="356"/>
        <end position="376"/>
    </location>
</feature>
<accession>A0A538U2T9</accession>
<dbReference type="Pfam" id="PF00873">
    <property type="entry name" value="ACR_tran"/>
    <property type="match status" value="1"/>
</dbReference>
<feature type="transmembrane region" description="Helical" evidence="1">
    <location>
        <begin position="455"/>
        <end position="478"/>
    </location>
</feature>
<dbReference type="SUPFAM" id="SSF82714">
    <property type="entry name" value="Multidrug efflux transporter AcrB TolC docking domain, DN and DC subdomains"/>
    <property type="match status" value="1"/>
</dbReference>
<dbReference type="Proteomes" id="UP000319836">
    <property type="component" value="Unassembled WGS sequence"/>
</dbReference>
<dbReference type="EMBL" id="VBPA01000231">
    <property type="protein sequence ID" value="TMQ70141.1"/>
    <property type="molecule type" value="Genomic_DNA"/>
</dbReference>
<dbReference type="InterPro" id="IPR027463">
    <property type="entry name" value="AcrB_DN_DC_subdom"/>
</dbReference>
<dbReference type="InterPro" id="IPR001036">
    <property type="entry name" value="Acrflvin-R"/>
</dbReference>
<dbReference type="Gene3D" id="1.20.1640.10">
    <property type="entry name" value="Multidrug efflux transporter AcrB transmembrane domain"/>
    <property type="match status" value="1"/>
</dbReference>
<organism evidence="2 3">
    <name type="scientific">Eiseniibacteriota bacterium</name>
    <dbReference type="NCBI Taxonomy" id="2212470"/>
    <lineage>
        <taxon>Bacteria</taxon>
        <taxon>Candidatus Eiseniibacteriota</taxon>
    </lineage>
</organism>